<keyword evidence="4" id="KW-0732">Signal</keyword>
<dbReference type="PANTHER" id="PTHR10913">
    <property type="entry name" value="FOLLISTATIN-RELATED"/>
    <property type="match status" value="1"/>
</dbReference>
<dbReference type="PROSITE" id="PS51465">
    <property type="entry name" value="KAZAL_2"/>
    <property type="match status" value="2"/>
</dbReference>
<keyword evidence="7" id="KW-1185">Reference proteome</keyword>
<reference evidence="6" key="1">
    <citation type="submission" date="2021-01" db="UniProtKB">
        <authorList>
            <consortium name="EnsemblMetazoa"/>
        </authorList>
    </citation>
    <scope>IDENTIFICATION</scope>
</reference>
<name>A0A7M5V4G2_9CNID</name>
<dbReference type="InterPro" id="IPR002350">
    <property type="entry name" value="Kazal_dom"/>
</dbReference>
<evidence type="ECO:0000256" key="4">
    <source>
        <dbReference type="SAM" id="SignalP"/>
    </source>
</evidence>
<dbReference type="Proteomes" id="UP000594262">
    <property type="component" value="Unplaced"/>
</dbReference>
<dbReference type="GeneID" id="136822879"/>
<feature type="domain" description="Kazal-like" evidence="5">
    <location>
        <begin position="14"/>
        <end position="75"/>
    </location>
</feature>
<dbReference type="PANTHER" id="PTHR10913:SF45">
    <property type="entry name" value="FOLLISTATIN, ISOFORM A-RELATED"/>
    <property type="match status" value="1"/>
</dbReference>
<dbReference type="SMART" id="SM00280">
    <property type="entry name" value="KAZAL"/>
    <property type="match status" value="3"/>
</dbReference>
<proteinExistence type="predicted"/>
<evidence type="ECO:0000313" key="6">
    <source>
        <dbReference type="EnsemblMetazoa" id="CLYHEMP005935.1"/>
    </source>
</evidence>
<dbReference type="CDD" id="cd00104">
    <property type="entry name" value="KAZAL_FS"/>
    <property type="match status" value="2"/>
</dbReference>
<dbReference type="GO" id="GO:0005576">
    <property type="term" value="C:extracellular region"/>
    <property type="evidence" value="ECO:0007669"/>
    <property type="project" value="TreeGrafter"/>
</dbReference>
<sequence>MKNFIFVVILLVSVVEIAECGRYLQHRRRCPEKCSKRVAFVCGTDGRAFLNMCVFKREQCKNSQLKLRNYGPCEEVYAIIEGSHFQPLCTADNENHSSKQFLDIHACITRKYKQVKWYGGYCDTKTPLRFPTKPKGLLDCPDVYDPVCGSDDETYSNQCVFDKQNYIFAGKLSVKWHGYCRSVYSVVVGLEEEFQLVCASDGNTYSSLVAVQIAKCQNYRLRVVSHGPCKERE</sequence>
<keyword evidence="2" id="KW-0722">Serine protease inhibitor</keyword>
<dbReference type="AlphaFoldDB" id="A0A7M5V4G2"/>
<dbReference type="InterPro" id="IPR050653">
    <property type="entry name" value="Prot_Inhib_GrowthFact_Antg"/>
</dbReference>
<dbReference type="Gene3D" id="3.30.60.30">
    <property type="match status" value="3"/>
</dbReference>
<dbReference type="EnsemblMetazoa" id="CLYHEMT005935.1">
    <property type="protein sequence ID" value="CLYHEMP005935.1"/>
    <property type="gene ID" value="CLYHEMG005935"/>
</dbReference>
<feature type="signal peptide" evidence="4">
    <location>
        <begin position="1"/>
        <end position="20"/>
    </location>
</feature>
<organism evidence="6 7">
    <name type="scientific">Clytia hemisphaerica</name>
    <dbReference type="NCBI Taxonomy" id="252671"/>
    <lineage>
        <taxon>Eukaryota</taxon>
        <taxon>Metazoa</taxon>
        <taxon>Cnidaria</taxon>
        <taxon>Hydrozoa</taxon>
        <taxon>Hydroidolina</taxon>
        <taxon>Leptothecata</taxon>
        <taxon>Obeliida</taxon>
        <taxon>Clytiidae</taxon>
        <taxon>Clytia</taxon>
    </lineage>
</organism>
<evidence type="ECO:0000256" key="2">
    <source>
        <dbReference type="ARBA" id="ARBA00022900"/>
    </source>
</evidence>
<evidence type="ECO:0000256" key="3">
    <source>
        <dbReference type="ARBA" id="ARBA00023157"/>
    </source>
</evidence>
<feature type="domain" description="Kazal-like" evidence="5">
    <location>
        <begin position="139"/>
        <end position="182"/>
    </location>
</feature>
<accession>A0A7M5V4G2</accession>
<dbReference type="SUPFAM" id="SSF100895">
    <property type="entry name" value="Kazal-type serine protease inhibitors"/>
    <property type="match status" value="3"/>
</dbReference>
<evidence type="ECO:0000256" key="1">
    <source>
        <dbReference type="ARBA" id="ARBA00022690"/>
    </source>
</evidence>
<keyword evidence="1" id="KW-0646">Protease inhibitor</keyword>
<dbReference type="InterPro" id="IPR036058">
    <property type="entry name" value="Kazal_dom_sf"/>
</dbReference>
<feature type="chain" id="PRO_5029698422" description="Kazal-like domain-containing protein" evidence="4">
    <location>
        <begin position="21"/>
        <end position="233"/>
    </location>
</feature>
<dbReference type="OrthoDB" id="5988724at2759"/>
<evidence type="ECO:0000259" key="5">
    <source>
        <dbReference type="PROSITE" id="PS51465"/>
    </source>
</evidence>
<dbReference type="Pfam" id="PF07648">
    <property type="entry name" value="Kazal_2"/>
    <property type="match status" value="2"/>
</dbReference>
<dbReference type="Pfam" id="PF00050">
    <property type="entry name" value="Kazal_1"/>
    <property type="match status" value="1"/>
</dbReference>
<dbReference type="RefSeq" id="XP_066935289.1">
    <property type="nucleotide sequence ID" value="XM_067079188.1"/>
</dbReference>
<evidence type="ECO:0000313" key="7">
    <source>
        <dbReference type="Proteomes" id="UP000594262"/>
    </source>
</evidence>
<protein>
    <recommendedName>
        <fullName evidence="5">Kazal-like domain-containing protein</fullName>
    </recommendedName>
</protein>
<keyword evidence="3" id="KW-1015">Disulfide bond</keyword>